<accession>A0A9W9I4E4</accession>
<reference evidence="6" key="1">
    <citation type="submission" date="2022-11" db="EMBL/GenBank/DDBJ databases">
        <authorList>
            <person name="Petersen C."/>
        </authorList>
    </citation>
    <scope>NUCLEOTIDE SEQUENCE</scope>
    <source>
        <strain evidence="6">IBT 26290</strain>
    </source>
</reference>
<dbReference type="Pfam" id="PF00023">
    <property type="entry name" value="Ank"/>
    <property type="match status" value="2"/>
</dbReference>
<comment type="caution">
    <text evidence="6">The sequence shown here is derived from an EMBL/GenBank/DDBJ whole genome shotgun (WGS) entry which is preliminary data.</text>
</comment>
<dbReference type="PROSITE" id="PS50837">
    <property type="entry name" value="NACHT"/>
    <property type="match status" value="1"/>
</dbReference>
<gene>
    <name evidence="6" type="ORF">N7482_005389</name>
</gene>
<dbReference type="InterPro" id="IPR054471">
    <property type="entry name" value="GPIID_WHD"/>
</dbReference>
<dbReference type="InterPro" id="IPR056884">
    <property type="entry name" value="NPHP3-like_N"/>
</dbReference>
<feature type="repeat" description="ANK" evidence="3">
    <location>
        <begin position="1106"/>
        <end position="1138"/>
    </location>
</feature>
<evidence type="ECO:0000313" key="6">
    <source>
        <dbReference type="EMBL" id="KAJ5166608.1"/>
    </source>
</evidence>
<dbReference type="GeneID" id="81426690"/>
<dbReference type="PROSITE" id="PS50297">
    <property type="entry name" value="ANK_REP_REGION"/>
    <property type="match status" value="15"/>
</dbReference>
<dbReference type="SUPFAM" id="SSF48403">
    <property type="entry name" value="Ankyrin repeat"/>
    <property type="match status" value="2"/>
</dbReference>
<dbReference type="InterPro" id="IPR031348">
    <property type="entry name" value="PigL_N"/>
</dbReference>
<feature type="repeat" description="ANK" evidence="3">
    <location>
        <begin position="979"/>
        <end position="1006"/>
    </location>
</feature>
<dbReference type="Pfam" id="PF22939">
    <property type="entry name" value="WHD_GPIID"/>
    <property type="match status" value="1"/>
</dbReference>
<dbReference type="OrthoDB" id="4772757at2759"/>
<dbReference type="PROSITE" id="PS50088">
    <property type="entry name" value="ANK_REPEAT"/>
    <property type="match status" value="15"/>
</dbReference>
<dbReference type="Pfam" id="PF17111">
    <property type="entry name" value="PigL_N"/>
    <property type="match status" value="1"/>
</dbReference>
<dbReference type="RefSeq" id="XP_056543069.1">
    <property type="nucleotide sequence ID" value="XM_056687514.1"/>
</dbReference>
<feature type="repeat" description="ANK" evidence="3">
    <location>
        <begin position="941"/>
        <end position="973"/>
    </location>
</feature>
<dbReference type="Proteomes" id="UP001149163">
    <property type="component" value="Unassembled WGS sequence"/>
</dbReference>
<sequence length="1343" mass="147032">MAEPLSIASGIAGLLSLGIQVTQSLVSFYTTYKDQDSDLAKVTQNLDNLQSIFRVLLVAVEERRSQVDTQDLLREVEKAVQKCEEIIADLQSECDKFHKDSAASLKDRVKTAGRRAAYPFRKSTLQKLEEDVSDIRENLSFALDVLQLKSQSQIQASISDVKSLVERTNASQVSLTIRYWLMAPDASLNHNTMCAKCHPSTGLWFVNGHQFRTWLEEHNSFLWLNGFAGCGKSVLCSTAIQYTFREMRHKHGVGIAFFYFSFSDETKQDDNGMLRTLLLQLSVQLPDGERDLEQLHALYKSGSPPVDVLLDSLRRFLGRLRDTYILLDALDESPRDSKREGVLRAIQLIRSWSIPGVHLLVTSRNELDIRESLDPSRDQSLGLRNSEVDGDIANFVSYQLKNDAKLRKWTARHDEIQAKLTTGAQGVFRYVECQFNALRRARNRNQLDECLRTLPRDLDETYERILCSIADEYVEDVRRVLTLLCFSTRPLTVTELIDAHAVDLNEPPQLDRDGRSYEQDDLVDICLGLIEIAATEDENGQTTLTARIAHFSVQEYLQSDRILQQSSRIFALRSAPANTEIAQICLVYLLEQPLSTGTLDEAKLTAFPFAHFAALHWFHHYEDSKEGKAAIEQLVSKLFKEETAFVTWIKLHDIDCPWDLDVNYIRPIPDMALPLYYAALLGLESVMHSVLPVKTRDADASDAVNAQGGRLGNALQAASSGGHQRVVQRLLDQGADVNAQGGMYNNALQAASFKGHERVVQRLLDQGADVNAQGGWYGNAIQAASSEGHERVVQMLLDRGADINAKGGAYNNALQAASFKGHQGVVQRLLDQGADVNAQGGAYSNALQAASSGGHQRVVQRLLDQGADVNAQGGAYSNALQAASSGGHQRVVQRLLDQGADVNAQGGMYNNALQAASSEGHERVVQMLLDRGADVNAKGGRYGNALQAASSGGHQGVVQILLDRGADINAKGGRYGNVLQAASSEGHERVVQILLDRGADINAQGGRYGNALQAASSGGHQGVVQRLLDQGADVNALGGVYSNALQAASFGGHERVVQILLDRGADINALGGMHGNALQAASSGGHERVVQMLLDRGADINAQGGRYGNALQAASSRGHEKVVQMLVDRGAGPDVRDSTHGYTPLSLAAMNGHHGIAKLLLSIEKVRADVKDNCGRAPLFFAALYGHDTVVNAILIDDAVDPDQKDHYGSTPLSIAVRHGHMEVVKVLLATGNVTCDSYDCFGRSVFWWAKRSGNTDIEKILDDYSSKRGVPMYGDEYVDVRSIPSGDTSRWCDACTLDIPEGNIYYLCGICNGGDLDICMECYELEGRCLQDGHDMTQMKGD</sequence>
<proteinExistence type="predicted"/>
<dbReference type="InterPro" id="IPR007111">
    <property type="entry name" value="NACHT_NTPase"/>
</dbReference>
<feature type="repeat" description="ANK" evidence="3">
    <location>
        <begin position="809"/>
        <end position="841"/>
    </location>
</feature>
<feature type="repeat" description="ANK" evidence="3">
    <location>
        <begin position="710"/>
        <end position="742"/>
    </location>
</feature>
<feature type="repeat" description="ANK" evidence="3">
    <location>
        <begin position="1040"/>
        <end position="1072"/>
    </location>
</feature>
<dbReference type="InterPro" id="IPR002110">
    <property type="entry name" value="Ankyrin_rpt"/>
</dbReference>
<keyword evidence="4" id="KW-0175">Coiled coil</keyword>
<feature type="repeat" description="ANK" evidence="3">
    <location>
        <begin position="1208"/>
        <end position="1232"/>
    </location>
</feature>
<dbReference type="SUPFAM" id="SSF52540">
    <property type="entry name" value="P-loop containing nucleoside triphosphate hydrolases"/>
    <property type="match status" value="1"/>
</dbReference>
<evidence type="ECO:0000256" key="3">
    <source>
        <dbReference type="PROSITE-ProRule" id="PRU00023"/>
    </source>
</evidence>
<feature type="coiled-coil region" evidence="4">
    <location>
        <begin position="73"/>
        <end position="100"/>
    </location>
</feature>
<feature type="repeat" description="ANK" evidence="3">
    <location>
        <begin position="743"/>
        <end position="775"/>
    </location>
</feature>
<name>A0A9W9I4E4_9EURO</name>
<evidence type="ECO:0000256" key="1">
    <source>
        <dbReference type="ARBA" id="ARBA00022737"/>
    </source>
</evidence>
<feature type="domain" description="NACHT" evidence="5">
    <location>
        <begin position="220"/>
        <end position="364"/>
    </location>
</feature>
<dbReference type="PANTHER" id="PTHR24198">
    <property type="entry name" value="ANKYRIN REPEAT AND PROTEIN KINASE DOMAIN-CONTAINING PROTEIN"/>
    <property type="match status" value="1"/>
</dbReference>
<evidence type="ECO:0000313" key="7">
    <source>
        <dbReference type="Proteomes" id="UP001149163"/>
    </source>
</evidence>
<keyword evidence="2 3" id="KW-0040">ANK repeat</keyword>
<feature type="repeat" description="ANK" evidence="3">
    <location>
        <begin position="779"/>
        <end position="808"/>
    </location>
</feature>
<dbReference type="PANTHER" id="PTHR24198:SF165">
    <property type="entry name" value="ANKYRIN REPEAT-CONTAINING PROTEIN-RELATED"/>
    <property type="match status" value="1"/>
</dbReference>
<reference evidence="6" key="2">
    <citation type="journal article" date="2023" name="IMA Fungus">
        <title>Comparative genomic study of the Penicillium genus elucidates a diverse pangenome and 15 lateral gene transfer events.</title>
        <authorList>
            <person name="Petersen C."/>
            <person name="Sorensen T."/>
            <person name="Nielsen M.R."/>
            <person name="Sondergaard T.E."/>
            <person name="Sorensen J.L."/>
            <person name="Fitzpatrick D.A."/>
            <person name="Frisvad J.C."/>
            <person name="Nielsen K.L."/>
        </authorList>
    </citation>
    <scope>NUCLEOTIDE SEQUENCE</scope>
    <source>
        <strain evidence="6">IBT 26290</strain>
    </source>
</reference>
<evidence type="ECO:0000256" key="4">
    <source>
        <dbReference type="SAM" id="Coils"/>
    </source>
</evidence>
<dbReference type="Gene3D" id="1.25.40.20">
    <property type="entry name" value="Ankyrin repeat-containing domain"/>
    <property type="match status" value="4"/>
</dbReference>
<feature type="repeat" description="ANK" evidence="3">
    <location>
        <begin position="1140"/>
        <end position="1162"/>
    </location>
</feature>
<feature type="repeat" description="ANK" evidence="3">
    <location>
        <begin position="1007"/>
        <end position="1039"/>
    </location>
</feature>
<feature type="repeat" description="ANK" evidence="3">
    <location>
        <begin position="842"/>
        <end position="874"/>
    </location>
</feature>
<dbReference type="InterPro" id="IPR036770">
    <property type="entry name" value="Ankyrin_rpt-contain_sf"/>
</dbReference>
<feature type="repeat" description="ANK" evidence="3">
    <location>
        <begin position="1073"/>
        <end position="1105"/>
    </location>
</feature>
<keyword evidence="1" id="KW-0677">Repeat</keyword>
<dbReference type="Pfam" id="PF12796">
    <property type="entry name" value="Ank_2"/>
    <property type="match status" value="5"/>
</dbReference>
<evidence type="ECO:0000256" key="2">
    <source>
        <dbReference type="ARBA" id="ARBA00023043"/>
    </source>
</evidence>
<feature type="repeat" description="ANK" evidence="3">
    <location>
        <begin position="908"/>
        <end position="940"/>
    </location>
</feature>
<evidence type="ECO:0000259" key="5">
    <source>
        <dbReference type="PROSITE" id="PS50837"/>
    </source>
</evidence>
<dbReference type="SMART" id="SM00248">
    <property type="entry name" value="ANK"/>
    <property type="match status" value="16"/>
</dbReference>
<protein>
    <submittedName>
        <fullName evidence="6">NACHT nucleoside triphosphatase</fullName>
    </submittedName>
</protein>
<keyword evidence="7" id="KW-1185">Reference proteome</keyword>
<dbReference type="Gene3D" id="3.40.50.300">
    <property type="entry name" value="P-loop containing nucleotide triphosphate hydrolases"/>
    <property type="match status" value="1"/>
</dbReference>
<feature type="repeat" description="ANK" evidence="3">
    <location>
        <begin position="875"/>
        <end position="907"/>
    </location>
</feature>
<organism evidence="6 7">
    <name type="scientific">Penicillium canariense</name>
    <dbReference type="NCBI Taxonomy" id="189055"/>
    <lineage>
        <taxon>Eukaryota</taxon>
        <taxon>Fungi</taxon>
        <taxon>Dikarya</taxon>
        <taxon>Ascomycota</taxon>
        <taxon>Pezizomycotina</taxon>
        <taxon>Eurotiomycetes</taxon>
        <taxon>Eurotiomycetidae</taxon>
        <taxon>Eurotiales</taxon>
        <taxon>Aspergillaceae</taxon>
        <taxon>Penicillium</taxon>
    </lineage>
</organism>
<dbReference type="Pfam" id="PF24883">
    <property type="entry name" value="NPHP3_N"/>
    <property type="match status" value="1"/>
</dbReference>
<dbReference type="InterPro" id="IPR027417">
    <property type="entry name" value="P-loop_NTPase"/>
</dbReference>
<dbReference type="EMBL" id="JAPQKN010000003">
    <property type="protein sequence ID" value="KAJ5166608.1"/>
    <property type="molecule type" value="Genomic_DNA"/>
</dbReference>